<dbReference type="STRING" id="1287727.SAMN05443999_10777"/>
<dbReference type="EC" id="2.3.3.9" evidence="12 13"/>
<dbReference type="Gene3D" id="3.20.20.360">
    <property type="entry name" value="Malate synthase, domain 3"/>
    <property type="match status" value="2"/>
</dbReference>
<keyword evidence="3 12" id="KW-0963">Cytoplasm</keyword>
<evidence type="ECO:0000256" key="13">
    <source>
        <dbReference type="NCBIfam" id="TIGR01345"/>
    </source>
</evidence>
<comment type="pathway">
    <text evidence="12 15">Carbohydrate metabolism; glyoxylate cycle; (S)-malate from isocitrate: step 2/2.</text>
</comment>
<dbReference type="InterPro" id="IPR036318">
    <property type="entry name" value="FAD-bd_PCMH-like_sf"/>
</dbReference>
<evidence type="ECO:0000256" key="9">
    <source>
        <dbReference type="ARBA" id="ARBA00023097"/>
    </source>
</evidence>
<feature type="domain" description="Malate synthase C-terminal" evidence="20">
    <location>
        <begin position="703"/>
        <end position="799"/>
    </location>
</feature>
<evidence type="ECO:0000259" key="19">
    <source>
        <dbReference type="Pfam" id="PF20658"/>
    </source>
</evidence>
<gene>
    <name evidence="12" type="primary">glcB</name>
    <name evidence="21" type="ORF">SAMN05443999_10777</name>
</gene>
<dbReference type="InterPro" id="IPR011076">
    <property type="entry name" value="Malate_synth_sf"/>
</dbReference>
<comment type="catalytic activity">
    <reaction evidence="10 12 15">
        <text>glyoxylate + acetyl-CoA + H2O = (S)-malate + CoA + H(+)</text>
        <dbReference type="Rhea" id="RHEA:18181"/>
        <dbReference type="ChEBI" id="CHEBI:15377"/>
        <dbReference type="ChEBI" id="CHEBI:15378"/>
        <dbReference type="ChEBI" id="CHEBI:15589"/>
        <dbReference type="ChEBI" id="CHEBI:36655"/>
        <dbReference type="ChEBI" id="CHEBI:57287"/>
        <dbReference type="ChEBI" id="CHEBI:57288"/>
        <dbReference type="EC" id="2.3.3.9"/>
    </reaction>
</comment>
<evidence type="ECO:0000256" key="1">
    <source>
        <dbReference type="ARBA" id="ARBA00001946"/>
    </source>
</evidence>
<keyword evidence="4 12" id="KW-0816">Tricarboxylic acid cycle</keyword>
<dbReference type="Pfam" id="PF01565">
    <property type="entry name" value="FAD_binding_4"/>
    <property type="match status" value="1"/>
</dbReference>
<dbReference type="NCBIfam" id="NF002825">
    <property type="entry name" value="PRK02999.1"/>
    <property type="match status" value="1"/>
</dbReference>
<evidence type="ECO:0000259" key="18">
    <source>
        <dbReference type="Pfam" id="PF20656"/>
    </source>
</evidence>
<evidence type="ECO:0000256" key="4">
    <source>
        <dbReference type="ARBA" id="ARBA00022532"/>
    </source>
</evidence>
<dbReference type="NCBIfam" id="TIGR01345">
    <property type="entry name" value="malate_syn_G"/>
    <property type="match status" value="1"/>
</dbReference>
<dbReference type="GO" id="GO:0009436">
    <property type="term" value="P:glyoxylate catabolic process"/>
    <property type="evidence" value="ECO:0007669"/>
    <property type="project" value="TreeGrafter"/>
</dbReference>
<dbReference type="Gene3D" id="1.20.1220.12">
    <property type="entry name" value="Malate synthase, domain III"/>
    <property type="match status" value="1"/>
</dbReference>
<keyword evidence="7" id="KW-0285">Flavoprotein</keyword>
<dbReference type="InterPro" id="IPR048357">
    <property type="entry name" value="MSG_insertion"/>
</dbReference>
<dbReference type="InterPro" id="IPR048356">
    <property type="entry name" value="MS_N"/>
</dbReference>
<sequence length="844" mass="92554">MNATRLTAYRCPLLAVVLPRTTEEVAAAMRICHNLRVPVIPRGAETSLAGGALPTADSVVRDVREIDTANRFIRVQTGVTNLSVSAELEVEGFFYAPNPRNDTRLWGRHNGALDMANRIEVGGLQVDRGLYDFVNKRAMPGTGIKLAEFWAGFAKIVRDLAPKNRALLEKRDEIQEKIDAWHRENGAPSDMAAYKAFLKEIGYLLDEGPDFKVTTENVDPEIATVAGPQLVVPVMNARYALNAANARWGSLYDALYGTDAIPETDGAEKGNGYNPKRGEKVIAWARAFLDDSVPLKTDSWSNMTSSQIKDGQFRLMTGSSEGGLRDPSQFAGYLGDVDNPSSLLLSRNGLHIEIILDDQHVIGSQDEAGISDVILESAITTIQDCEDSVAAVDAEDKVAVYRNWLGLMKGDLEEEVSKSGKTFTRKLNPDRDYTAPDGSKLTLPGRSLMLVRNVGHLMTNPAILDRDGNEVPEGIMDAMITSLIALHDVGPNGRRANSRTGSVYIVKPKMHGPEEVSFAVELFGRVEQALGMQPNTLKMGIMDEERRTTVNLKECIRAARERVVFINTGFLDRTGDEIHTSMEAGPMIRKGDMKQAAWISAYEAWNVDTGLECGLAGHAQIGKGMWAMPDLMAAMLVEKIAHPKAGANTAWVPSPTAATLHATHYHKVDVHAVQEGFKNRPKAKLDDILSIPVALRPNWTPEEIQKELDNNAQGILGYVVRWIDQGVGCSKVPDINDVGLMEDRATLRISSQHIANWLHHGVCTRDQVMETMKRMAAVVDRQNEGDPLYRPMAPDFENSIAFQAACDLVLQGRAQPNGYTEPVLHARRLELKASGAGENVLGTG</sequence>
<evidence type="ECO:0000256" key="11">
    <source>
        <dbReference type="ARBA" id="ARBA00054368"/>
    </source>
</evidence>
<dbReference type="Pfam" id="PF01274">
    <property type="entry name" value="MS_TIM-barrel"/>
    <property type="match status" value="1"/>
</dbReference>
<keyword evidence="22" id="KW-1185">Reference proteome</keyword>
<evidence type="ECO:0000256" key="2">
    <source>
        <dbReference type="ARBA" id="ARBA00022435"/>
    </source>
</evidence>
<feature type="binding site" evidence="12">
    <location>
        <position position="388"/>
    </location>
    <ligand>
        <name>acetyl-CoA</name>
        <dbReference type="ChEBI" id="CHEBI:57288"/>
    </ligand>
</feature>
<evidence type="ECO:0000256" key="15">
    <source>
        <dbReference type="RuleBase" id="RU003572"/>
    </source>
</evidence>
<feature type="domain" description="Malate synthase G alpha-beta insertion" evidence="19">
    <location>
        <begin position="273"/>
        <end position="346"/>
    </location>
</feature>
<keyword evidence="9 12" id="KW-0558">Oxidation</keyword>
<dbReference type="GO" id="GO:0006097">
    <property type="term" value="P:glyoxylate cycle"/>
    <property type="evidence" value="ECO:0007669"/>
    <property type="project" value="UniProtKB-UniRule"/>
</dbReference>
<dbReference type="InterPro" id="IPR016169">
    <property type="entry name" value="FAD-bd_PCMH_sub2"/>
</dbReference>
<feature type="domain" description="FAD linked oxidase N-terminal" evidence="17">
    <location>
        <begin position="15"/>
        <end position="100"/>
    </location>
</feature>
<feature type="active site" description="Proton acceptor" evidence="12 14">
    <location>
        <position position="452"/>
    </location>
</feature>
<dbReference type="CDD" id="cd00728">
    <property type="entry name" value="malate_synt_G"/>
    <property type="match status" value="1"/>
</dbReference>
<feature type="active site" description="Proton donor" evidence="12 14">
    <location>
        <position position="743"/>
    </location>
</feature>
<dbReference type="Pfam" id="PF20659">
    <property type="entry name" value="MS_C"/>
    <property type="match status" value="1"/>
</dbReference>
<evidence type="ECO:0000256" key="8">
    <source>
        <dbReference type="ARBA" id="ARBA00022842"/>
    </source>
</evidence>
<feature type="domain" description="Malate synthase N-terminal" evidence="18">
    <location>
        <begin position="130"/>
        <end position="189"/>
    </location>
</feature>
<dbReference type="SUPFAM" id="SSF51645">
    <property type="entry name" value="Malate synthase G"/>
    <property type="match status" value="1"/>
</dbReference>
<feature type="binding site" evidence="12">
    <location>
        <begin position="569"/>
        <end position="572"/>
    </location>
    <ligand>
        <name>glyoxylate</name>
        <dbReference type="ChEBI" id="CHEBI:36655"/>
    </ligand>
</feature>
<reference evidence="21 22" key="1">
    <citation type="submission" date="2016-10" db="EMBL/GenBank/DDBJ databases">
        <authorList>
            <person name="de Groot N.N."/>
        </authorList>
    </citation>
    <scope>NUCLEOTIDE SEQUENCE [LARGE SCALE GENOMIC DNA]</scope>
    <source>
        <strain evidence="21 22">DSM 100674</strain>
    </source>
</reference>
<dbReference type="UniPathway" id="UPA00703">
    <property type="reaction ID" value="UER00720"/>
</dbReference>
<dbReference type="InterPro" id="IPR006094">
    <property type="entry name" value="Oxid_FAD_bind_N"/>
</dbReference>
<feature type="binding site" evidence="12">
    <location>
        <begin position="238"/>
        <end position="239"/>
    </location>
    <ligand>
        <name>acetyl-CoA</name>
        <dbReference type="ChEBI" id="CHEBI:57288"/>
    </ligand>
</feature>
<dbReference type="GO" id="GO:0000287">
    <property type="term" value="F:magnesium ion binding"/>
    <property type="evidence" value="ECO:0007669"/>
    <property type="project" value="TreeGrafter"/>
</dbReference>
<feature type="domain" description="Malate synthase TIM barrel" evidence="16">
    <location>
        <begin position="449"/>
        <end position="689"/>
    </location>
</feature>
<dbReference type="RefSeq" id="WP_245770677.1">
    <property type="nucleotide sequence ID" value="NZ_FOAG01000007.1"/>
</dbReference>
<comment type="caution">
    <text evidence="12">Lacks conserved residue(s) required for the propagation of feature annotation.</text>
</comment>
<comment type="similarity">
    <text evidence="12 15">Belongs to the malate synthase family. GlcB subfamily.</text>
</comment>
<evidence type="ECO:0000256" key="5">
    <source>
        <dbReference type="ARBA" id="ARBA00022679"/>
    </source>
</evidence>
<proteinExistence type="inferred from homology"/>
<dbReference type="AlphaFoldDB" id="A0A1H7SBH3"/>
<evidence type="ECO:0000313" key="21">
    <source>
        <dbReference type="EMBL" id="SEL69823.1"/>
    </source>
</evidence>
<evidence type="ECO:0000256" key="14">
    <source>
        <dbReference type="PIRSR" id="PIRSR601465-50"/>
    </source>
</evidence>
<dbReference type="GO" id="GO:0004474">
    <property type="term" value="F:malate synthase activity"/>
    <property type="evidence" value="ECO:0007669"/>
    <property type="project" value="UniProtKB-UniRule"/>
</dbReference>
<evidence type="ECO:0000256" key="3">
    <source>
        <dbReference type="ARBA" id="ARBA00022490"/>
    </source>
</evidence>
<keyword evidence="6 12" id="KW-0479">Metal-binding</keyword>
<comment type="subcellular location">
    <subcellularLocation>
        <location evidence="12 15">Cytoplasm</location>
    </subcellularLocation>
</comment>
<dbReference type="GO" id="GO:0005829">
    <property type="term" value="C:cytosol"/>
    <property type="evidence" value="ECO:0007669"/>
    <property type="project" value="TreeGrafter"/>
</dbReference>
<dbReference type="GO" id="GO:0050660">
    <property type="term" value="F:flavin adenine dinucleotide binding"/>
    <property type="evidence" value="ECO:0007669"/>
    <property type="project" value="InterPro"/>
</dbReference>
<dbReference type="Pfam" id="PF20658">
    <property type="entry name" value="MSG_insertion"/>
    <property type="match status" value="1"/>
</dbReference>
<organism evidence="21 22">
    <name type="scientific">Roseovarius azorensis</name>
    <dbReference type="NCBI Taxonomy" id="1287727"/>
    <lineage>
        <taxon>Bacteria</taxon>
        <taxon>Pseudomonadati</taxon>
        <taxon>Pseudomonadota</taxon>
        <taxon>Alphaproteobacteria</taxon>
        <taxon>Rhodobacterales</taxon>
        <taxon>Roseobacteraceae</taxon>
        <taxon>Roseovarius</taxon>
    </lineage>
</organism>
<evidence type="ECO:0000256" key="6">
    <source>
        <dbReference type="ARBA" id="ARBA00022723"/>
    </source>
</evidence>
<dbReference type="FunFam" id="3.20.20.360:FF:000002">
    <property type="entry name" value="Malate synthase G"/>
    <property type="match status" value="1"/>
</dbReference>
<comment type="cofactor">
    <cofactor evidence="1 12">
        <name>Mg(2+)</name>
        <dbReference type="ChEBI" id="CHEBI:18420"/>
    </cofactor>
</comment>
<dbReference type="EMBL" id="FOAG01000007">
    <property type="protein sequence ID" value="SEL69823.1"/>
    <property type="molecule type" value="Genomic_DNA"/>
</dbReference>
<dbReference type="Pfam" id="PF20656">
    <property type="entry name" value="MS_N"/>
    <property type="match status" value="1"/>
</dbReference>
<protein>
    <recommendedName>
        <fullName evidence="12 13">Malate synthase G</fullName>
        <ecNumber evidence="12 13">2.3.3.9</ecNumber>
    </recommendedName>
</protein>
<comment type="subunit">
    <text evidence="12">Monomer.</text>
</comment>
<dbReference type="SUPFAM" id="SSF56176">
    <property type="entry name" value="FAD-binding/transporter-associated domain-like"/>
    <property type="match status" value="1"/>
</dbReference>
<dbReference type="InterPro" id="IPR006253">
    <property type="entry name" value="Malate_synthG"/>
</dbReference>
<dbReference type="InterPro" id="IPR046363">
    <property type="entry name" value="MS_N_TIM-barrel_dom"/>
</dbReference>
<evidence type="ECO:0000259" key="20">
    <source>
        <dbReference type="Pfam" id="PF20659"/>
    </source>
</evidence>
<dbReference type="InterPro" id="IPR048355">
    <property type="entry name" value="MS_C"/>
</dbReference>
<dbReference type="Proteomes" id="UP000199582">
    <property type="component" value="Unassembled WGS sequence"/>
</dbReference>
<keyword evidence="5 12" id="KW-0808">Transferase</keyword>
<feature type="binding site" evidence="12">
    <location>
        <position position="231"/>
    </location>
    <ligand>
        <name>acetyl-CoA</name>
        <dbReference type="ChEBI" id="CHEBI:57288"/>
    </ligand>
</feature>
<dbReference type="GO" id="GO:0006099">
    <property type="term" value="P:tricarboxylic acid cycle"/>
    <property type="evidence" value="ECO:0007669"/>
    <property type="project" value="UniProtKB-KW"/>
</dbReference>
<evidence type="ECO:0000313" key="22">
    <source>
        <dbReference type="Proteomes" id="UP000199582"/>
    </source>
</evidence>
<feature type="binding site" evidence="12">
    <location>
        <position position="572"/>
    </location>
    <ligand>
        <name>Mg(2+)</name>
        <dbReference type="ChEBI" id="CHEBI:18420"/>
    </ligand>
</feature>
<evidence type="ECO:0000259" key="16">
    <source>
        <dbReference type="Pfam" id="PF01274"/>
    </source>
</evidence>
<keyword evidence="8 12" id="KW-0460">Magnesium</keyword>
<feature type="binding site" evidence="12">
    <location>
        <position position="653"/>
    </location>
    <ligand>
        <name>acetyl-CoA</name>
        <dbReference type="ChEBI" id="CHEBI:57288"/>
    </ligand>
</feature>
<dbReference type="PANTHER" id="PTHR42739:SF1">
    <property type="entry name" value="MALATE SYNTHASE G"/>
    <property type="match status" value="1"/>
</dbReference>
<dbReference type="InterPro" id="IPR044856">
    <property type="entry name" value="Malate_synth_C_sf"/>
</dbReference>
<dbReference type="Gene3D" id="3.30.465.10">
    <property type="match status" value="1"/>
</dbReference>
<feature type="binding site" evidence="12">
    <location>
        <position position="425"/>
    </location>
    <ligand>
        <name>acetyl-CoA</name>
        <dbReference type="ChEBI" id="CHEBI:57288"/>
    </ligand>
</feature>
<comment type="function">
    <text evidence="11 12">Involved in the glycolate utilization. Catalyzes the condensation and subsequent hydrolysis of acetyl-coenzyme A (acetyl-CoA) and glyoxylate to form malate and CoA.</text>
</comment>
<dbReference type="PANTHER" id="PTHR42739">
    <property type="entry name" value="MALATE SYNTHASE G"/>
    <property type="match status" value="1"/>
</dbReference>
<feature type="binding site" evidence="12">
    <location>
        <position position="544"/>
    </location>
    <ligand>
        <name>glyoxylate</name>
        <dbReference type="ChEBI" id="CHEBI:36655"/>
    </ligand>
</feature>
<feature type="binding site" evidence="12">
    <location>
        <position position="452"/>
    </location>
    <ligand>
        <name>glyoxylate</name>
        <dbReference type="ChEBI" id="CHEBI:36655"/>
    </ligand>
</feature>
<dbReference type="InterPro" id="IPR001465">
    <property type="entry name" value="Malate_synthase_TIM"/>
</dbReference>
<accession>A0A1H7SBH3</accession>
<evidence type="ECO:0000256" key="7">
    <source>
        <dbReference type="ARBA" id="ARBA00022827"/>
    </source>
</evidence>
<feature type="binding site" evidence="12">
    <location>
        <position position="544"/>
    </location>
    <ligand>
        <name>Mg(2+)</name>
        <dbReference type="ChEBI" id="CHEBI:18420"/>
    </ligand>
</feature>
<evidence type="ECO:0000256" key="12">
    <source>
        <dbReference type="HAMAP-Rule" id="MF_00641"/>
    </source>
</evidence>
<keyword evidence="7" id="KW-0274">FAD</keyword>
<keyword evidence="2 12" id="KW-0329">Glyoxylate bypass</keyword>
<name>A0A1H7SBH3_9RHOB</name>
<feature type="modified residue" description="Cysteine sulfenic acid (-SOH)" evidence="12">
    <location>
        <position position="729"/>
    </location>
</feature>
<dbReference type="HAMAP" id="MF_00641">
    <property type="entry name" value="Malate_synth_G"/>
    <property type="match status" value="1"/>
</dbReference>
<evidence type="ECO:0000256" key="10">
    <source>
        <dbReference type="ARBA" id="ARBA00047918"/>
    </source>
</evidence>
<evidence type="ECO:0000259" key="17">
    <source>
        <dbReference type="Pfam" id="PF01565"/>
    </source>
</evidence>